<dbReference type="Proteomes" id="UP000265618">
    <property type="component" value="Unassembled WGS sequence"/>
</dbReference>
<dbReference type="EMBL" id="BDIP01000755">
    <property type="protein sequence ID" value="GIQ82615.1"/>
    <property type="molecule type" value="Genomic_DNA"/>
</dbReference>
<feature type="compositionally biased region" description="Basic residues" evidence="1">
    <location>
        <begin position="433"/>
        <end position="445"/>
    </location>
</feature>
<feature type="compositionally biased region" description="Basic and acidic residues" evidence="1">
    <location>
        <begin position="299"/>
        <end position="312"/>
    </location>
</feature>
<organism evidence="2 3">
    <name type="scientific">Kipferlia bialata</name>
    <dbReference type="NCBI Taxonomy" id="797122"/>
    <lineage>
        <taxon>Eukaryota</taxon>
        <taxon>Metamonada</taxon>
        <taxon>Carpediemonas-like organisms</taxon>
        <taxon>Kipferlia</taxon>
    </lineage>
</organism>
<name>A0A9K3CUZ7_9EUKA</name>
<proteinExistence type="predicted"/>
<accession>A0A9K3CUZ7</accession>
<protein>
    <submittedName>
        <fullName evidence="2">Uncharacterized protein</fullName>
    </submittedName>
</protein>
<feature type="compositionally biased region" description="Basic and acidic residues" evidence="1">
    <location>
        <begin position="253"/>
        <end position="271"/>
    </location>
</feature>
<comment type="caution">
    <text evidence="2">The sequence shown here is derived from an EMBL/GenBank/DDBJ whole genome shotgun (WGS) entry which is preliminary data.</text>
</comment>
<evidence type="ECO:0000256" key="1">
    <source>
        <dbReference type="SAM" id="MobiDB-lite"/>
    </source>
</evidence>
<keyword evidence="3" id="KW-1185">Reference proteome</keyword>
<reference evidence="2 3" key="1">
    <citation type="journal article" date="2018" name="PLoS ONE">
        <title>The draft genome of Kipferlia bialata reveals reductive genome evolution in fornicate parasites.</title>
        <authorList>
            <person name="Tanifuji G."/>
            <person name="Takabayashi S."/>
            <person name="Kume K."/>
            <person name="Takagi M."/>
            <person name="Nakayama T."/>
            <person name="Kamikawa R."/>
            <person name="Inagaki Y."/>
            <person name="Hashimoto T."/>
        </authorList>
    </citation>
    <scope>NUCLEOTIDE SEQUENCE [LARGE SCALE GENOMIC DNA]</scope>
    <source>
        <strain evidence="2">NY0173</strain>
    </source>
</reference>
<sequence length="460" mass="49777">MAELVSAATSAKSRFELLVSSSDLADTSENSSCLTVLRSAFQSNVATASHADSVLREVAVLRERLATAEGTISGLRVQVQQLEGVCAEQASTLSSVAQEHDSLSSETSSLSHHSSGIEPQRIAALSAHLGSPLCPVCTANTRECLLLPSRHWVCNDCGRRLISSTGRRHPGQIGAAVELSSHTLTPGKGVTLRLGERGERDYPRDPFTRGALMAIVPSALEMLPVVASIGTEGVTVTPNKGETPQADDIFVNVEKDTEGEGEREREDDKADTQGPMSVGDLVDSPGTRRARQARWVEAQAERDRAKERERAQRAKARGTRGTRQRPQTALPERRRERDRQERERLARAAPDRAKGPLFAKYAAENVRNGRERERLRDKARGGGLDLFAVGQARRVAHKGGDGAAGKAEGEREVGKGNVRWVHGMGAVGGAWGKKPRANTKGKAKNKAPSPNPRPRPRAYW</sequence>
<evidence type="ECO:0000313" key="2">
    <source>
        <dbReference type="EMBL" id="GIQ82615.1"/>
    </source>
</evidence>
<dbReference type="AlphaFoldDB" id="A0A9K3CUZ7"/>
<feature type="compositionally biased region" description="Basic residues" evidence="1">
    <location>
        <begin position="313"/>
        <end position="323"/>
    </location>
</feature>
<feature type="compositionally biased region" description="Basic and acidic residues" evidence="1">
    <location>
        <begin position="331"/>
        <end position="354"/>
    </location>
</feature>
<feature type="region of interest" description="Disordered" evidence="1">
    <location>
        <begin position="398"/>
        <end position="460"/>
    </location>
</feature>
<evidence type="ECO:0000313" key="3">
    <source>
        <dbReference type="Proteomes" id="UP000265618"/>
    </source>
</evidence>
<feature type="region of interest" description="Disordered" evidence="1">
    <location>
        <begin position="234"/>
        <end position="358"/>
    </location>
</feature>
<gene>
    <name evidence="2" type="ORF">KIPB_003781</name>
</gene>